<dbReference type="InterPro" id="IPR003598">
    <property type="entry name" value="Ig_sub2"/>
</dbReference>
<evidence type="ECO:0000256" key="3">
    <source>
        <dbReference type="ARBA" id="ARBA00023180"/>
    </source>
</evidence>
<keyword evidence="7" id="KW-1185">Reference proteome</keyword>
<dbReference type="InterPro" id="IPR013783">
    <property type="entry name" value="Ig-like_fold"/>
</dbReference>
<keyword evidence="4" id="KW-0393">Immunoglobulin domain</keyword>
<evidence type="ECO:0000256" key="1">
    <source>
        <dbReference type="ARBA" id="ARBA00022729"/>
    </source>
</evidence>
<dbReference type="Proteomes" id="UP000694568">
    <property type="component" value="Unplaced"/>
</dbReference>
<evidence type="ECO:0000313" key="7">
    <source>
        <dbReference type="Proteomes" id="UP000694568"/>
    </source>
</evidence>
<dbReference type="SMART" id="SM00409">
    <property type="entry name" value="IG"/>
    <property type="match status" value="3"/>
</dbReference>
<name>A0A8D0DHF4_SANLU</name>
<dbReference type="Pfam" id="PF00047">
    <property type="entry name" value="ig"/>
    <property type="match status" value="1"/>
</dbReference>
<dbReference type="PANTHER" id="PTHR44337">
    <property type="entry name" value="CARCINOEMBRYONIC ANTIGEN-RELATED CELL ADHESION MOLECULE 8"/>
    <property type="match status" value="1"/>
</dbReference>
<dbReference type="InterPro" id="IPR013151">
    <property type="entry name" value="Immunoglobulin_dom"/>
</dbReference>
<dbReference type="InterPro" id="IPR036179">
    <property type="entry name" value="Ig-like_dom_sf"/>
</dbReference>
<feature type="domain" description="Ig-like" evidence="5">
    <location>
        <begin position="217"/>
        <end position="290"/>
    </location>
</feature>
<dbReference type="SUPFAM" id="SSF48726">
    <property type="entry name" value="Immunoglobulin"/>
    <property type="match status" value="3"/>
</dbReference>
<sequence>MSANYVHISAGLCYGAGVLTVDLLSEVAGQSVTFTTSVKPAAEPFMALTWSFNGTTNVITSTSVDVVGPGYENRIILDKSTGSLVLRNLTEKDSGEYDLIIIPHGAGQIQGTLSFQFLCTAKVSKPTMACPTENLIEGKTSLNLTCDADSFKSRVWMKDGKPLVSGDGFSFHDGNRVLSISPVNRRDTGEFLCNVSNDFSFDTAKCRLEVYYGPDRPIIVQTPIGAELEESVVLSCFADSLPKATFLWTFKHMMIMMNIQMSQSGNYSCQAFNNKTMKNQTSQTAAIAVSEQLICAIFFPPTTNLYP</sequence>
<feature type="domain" description="Ig-like" evidence="5">
    <location>
        <begin position="126"/>
        <end position="209"/>
    </location>
</feature>
<reference evidence="6" key="1">
    <citation type="submission" date="2025-08" db="UniProtKB">
        <authorList>
            <consortium name="Ensembl"/>
        </authorList>
    </citation>
    <scope>IDENTIFICATION</scope>
</reference>
<evidence type="ECO:0000259" key="5">
    <source>
        <dbReference type="PROSITE" id="PS50835"/>
    </source>
</evidence>
<keyword evidence="1" id="KW-0732">Signal</keyword>
<evidence type="ECO:0000256" key="4">
    <source>
        <dbReference type="ARBA" id="ARBA00023319"/>
    </source>
</evidence>
<proteinExistence type="predicted"/>
<keyword evidence="3" id="KW-0325">Glycoprotein</keyword>
<evidence type="ECO:0000256" key="2">
    <source>
        <dbReference type="ARBA" id="ARBA00023157"/>
    </source>
</evidence>
<dbReference type="GeneTree" id="ENSGT01100000263479"/>
<dbReference type="Pfam" id="PF13927">
    <property type="entry name" value="Ig_3"/>
    <property type="match status" value="1"/>
</dbReference>
<reference evidence="6" key="2">
    <citation type="submission" date="2025-09" db="UniProtKB">
        <authorList>
            <consortium name="Ensembl"/>
        </authorList>
    </citation>
    <scope>IDENTIFICATION</scope>
</reference>
<dbReference type="Ensembl" id="ENSSLUT00000061160.1">
    <property type="protein sequence ID" value="ENSSLUP00000059469.1"/>
    <property type="gene ID" value="ENSSLUG00000025420.1"/>
</dbReference>
<dbReference type="PANTHER" id="PTHR44337:SF16">
    <property type="entry name" value="CARCINOEMBRYONIC ANTIGEN-RELATED CELL ADHESION MOLECULE 20-LIKE-RELATED"/>
    <property type="match status" value="1"/>
</dbReference>
<dbReference type="SMART" id="SM00408">
    <property type="entry name" value="IGc2"/>
    <property type="match status" value="2"/>
</dbReference>
<keyword evidence="2" id="KW-1015">Disulfide bond</keyword>
<accession>A0A8D0DHF4</accession>
<organism evidence="6 7">
    <name type="scientific">Sander lucioperca</name>
    <name type="common">Pike-perch</name>
    <name type="synonym">Perca lucioperca</name>
    <dbReference type="NCBI Taxonomy" id="283035"/>
    <lineage>
        <taxon>Eukaryota</taxon>
        <taxon>Metazoa</taxon>
        <taxon>Chordata</taxon>
        <taxon>Craniata</taxon>
        <taxon>Vertebrata</taxon>
        <taxon>Euteleostomi</taxon>
        <taxon>Actinopterygii</taxon>
        <taxon>Neopterygii</taxon>
        <taxon>Teleostei</taxon>
        <taxon>Neoteleostei</taxon>
        <taxon>Acanthomorphata</taxon>
        <taxon>Eupercaria</taxon>
        <taxon>Perciformes</taxon>
        <taxon>Percoidei</taxon>
        <taxon>Percidae</taxon>
        <taxon>Luciopercinae</taxon>
        <taxon>Sander</taxon>
    </lineage>
</organism>
<dbReference type="InterPro" id="IPR052598">
    <property type="entry name" value="IgSF_CEA-related"/>
</dbReference>
<dbReference type="InterPro" id="IPR003599">
    <property type="entry name" value="Ig_sub"/>
</dbReference>
<evidence type="ECO:0000313" key="6">
    <source>
        <dbReference type="Ensembl" id="ENSSLUP00000059469.1"/>
    </source>
</evidence>
<feature type="domain" description="Ig-like" evidence="5">
    <location>
        <begin position="29"/>
        <end position="97"/>
    </location>
</feature>
<dbReference type="Gene3D" id="2.60.40.10">
    <property type="entry name" value="Immunoglobulins"/>
    <property type="match status" value="3"/>
</dbReference>
<dbReference type="AlphaFoldDB" id="A0A8D0DHF4"/>
<dbReference type="PROSITE" id="PS50835">
    <property type="entry name" value="IG_LIKE"/>
    <property type="match status" value="3"/>
</dbReference>
<protein>
    <recommendedName>
        <fullName evidence="5">Ig-like domain-containing protein</fullName>
    </recommendedName>
</protein>
<dbReference type="InterPro" id="IPR007110">
    <property type="entry name" value="Ig-like_dom"/>
</dbReference>